<protein>
    <recommendedName>
        <fullName evidence="3">F-box domain-containing protein</fullName>
    </recommendedName>
</protein>
<evidence type="ECO:0000313" key="2">
    <source>
        <dbReference type="Proteomes" id="UP001141327"/>
    </source>
</evidence>
<dbReference type="Gene3D" id="3.80.10.10">
    <property type="entry name" value="Ribonuclease Inhibitor"/>
    <property type="match status" value="2"/>
</dbReference>
<dbReference type="Proteomes" id="UP001141327">
    <property type="component" value="Unassembled WGS sequence"/>
</dbReference>
<evidence type="ECO:0000313" key="1">
    <source>
        <dbReference type="EMBL" id="KAJ4460170.1"/>
    </source>
</evidence>
<organism evidence="1 2">
    <name type="scientific">Paratrimastix pyriformis</name>
    <dbReference type="NCBI Taxonomy" id="342808"/>
    <lineage>
        <taxon>Eukaryota</taxon>
        <taxon>Metamonada</taxon>
        <taxon>Preaxostyla</taxon>
        <taxon>Paratrimastigidae</taxon>
        <taxon>Paratrimastix</taxon>
    </lineage>
</organism>
<accession>A0ABQ8UTW8</accession>
<name>A0ABQ8UTW8_9EUKA</name>
<sequence length="738" mass="80047">MTAVFGMLESLPTDLLQCIVEMADWPLEIYCQFIGISHTLRTKIRGTGRDMDFECPRDDLNDASTPDDQRYAPVLRPDTLVALMAPCQNTLRSLALPSGRSLTGCGCEEASFAGWVDAAFGGGLGGTLRSLTIRSLEGLSSGALRRMLGHLPALEHFGATFLLPDEGAPAAVLAMLCPACPHLRTIRFGTVRPSSRQKGSPGFGSSFSCAPLAGCPELVELTLGDIPADVASLNTVLLPRLHHLQVLQATQLFGRIPVPLNFSQLPHPDRLLRATSAYVEHLELLTGLEEFRGCVPDGPFGVLTPHLRRIAIPQPWNGLPLVMPHLVEFEGQFCWCPLDAWERLERATLYITDRVELRLVAPRLRHLALLRGPGGTKVAPLKCLDAPVLESLDLMVKDGIGEVALHCPLLRSMTLRDFTGRPPPLPWCCSGERFDQLRSLTIIEQIWPDGDPMFDPETVRAALSMAPNLTTLKGIALTDPAHLPLLADLCSGSLLPHLAHLDVITNTGKNDLKLQCSSPGLRVLALRLSQALPRRLLRVVGPGLIRLQLGAKRMPPLAIEAPRLRACRLEAPTWSPSVCLETPALRRLSLECHDENLTALSAALVGLPALCQLRLVVPWLPAVVPRILATAAPSRPLIDLTLLVRGQAKTVPLDVTLPPWVRSLVLDKALEVRLQGGAGLESIDLGRATKLCLSAEGSARPNLARVTRQGHIREGMFRASPLPGLSAGCRVVSLLWQG</sequence>
<dbReference type="InterPro" id="IPR032675">
    <property type="entry name" value="LRR_dom_sf"/>
</dbReference>
<gene>
    <name evidence="1" type="ORF">PAPYR_3558</name>
</gene>
<comment type="caution">
    <text evidence="1">The sequence shown here is derived from an EMBL/GenBank/DDBJ whole genome shotgun (WGS) entry which is preliminary data.</text>
</comment>
<reference evidence="1" key="1">
    <citation type="journal article" date="2022" name="bioRxiv">
        <title>Genomics of Preaxostyla Flagellates Illuminates Evolutionary Transitions and the Path Towards Mitochondrial Loss.</title>
        <authorList>
            <person name="Novak L.V.F."/>
            <person name="Treitli S.C."/>
            <person name="Pyrih J."/>
            <person name="Halakuc P."/>
            <person name="Pipaliya S.V."/>
            <person name="Vacek V."/>
            <person name="Brzon O."/>
            <person name="Soukal P."/>
            <person name="Eme L."/>
            <person name="Dacks J.B."/>
            <person name="Karnkowska A."/>
            <person name="Elias M."/>
            <person name="Hampl V."/>
        </authorList>
    </citation>
    <scope>NUCLEOTIDE SEQUENCE</scope>
    <source>
        <strain evidence="1">RCP-MX</strain>
    </source>
</reference>
<dbReference type="EMBL" id="JAPMOS010000014">
    <property type="protein sequence ID" value="KAJ4460170.1"/>
    <property type="molecule type" value="Genomic_DNA"/>
</dbReference>
<evidence type="ECO:0008006" key="3">
    <source>
        <dbReference type="Google" id="ProtNLM"/>
    </source>
</evidence>
<proteinExistence type="predicted"/>
<keyword evidence="2" id="KW-1185">Reference proteome</keyword>